<reference evidence="2" key="1">
    <citation type="submission" date="2018-05" db="EMBL/GenBank/DDBJ databases">
        <authorList>
            <person name="Lanie J.A."/>
            <person name="Ng W.-L."/>
            <person name="Kazmierczak K.M."/>
            <person name="Andrzejewski T.M."/>
            <person name="Davidsen T.M."/>
            <person name="Wayne K.J."/>
            <person name="Tettelin H."/>
            <person name="Glass J.I."/>
            <person name="Rusch D."/>
            <person name="Podicherti R."/>
            <person name="Tsui H.-C.T."/>
            <person name="Winkler M.E."/>
        </authorList>
    </citation>
    <scope>NUCLEOTIDE SEQUENCE</scope>
</reference>
<feature type="transmembrane region" description="Helical" evidence="1">
    <location>
        <begin position="53"/>
        <end position="72"/>
    </location>
</feature>
<evidence type="ECO:0000256" key="1">
    <source>
        <dbReference type="SAM" id="Phobius"/>
    </source>
</evidence>
<feature type="non-terminal residue" evidence="2">
    <location>
        <position position="1"/>
    </location>
</feature>
<keyword evidence="1" id="KW-0812">Transmembrane</keyword>
<proteinExistence type="predicted"/>
<keyword evidence="1" id="KW-1133">Transmembrane helix</keyword>
<evidence type="ECO:0008006" key="3">
    <source>
        <dbReference type="Google" id="ProtNLM"/>
    </source>
</evidence>
<dbReference type="AlphaFoldDB" id="A0A383C848"/>
<sequence length="95" mass="10514">MFSKIRHYVDFKSISPSIKYLSILALFTGIGLGYFFTVIVILTKLKGYNEGTIGIIAASFSLGLMFAGFFVSKVLEKIGLYLTLFISITIQTICV</sequence>
<accession>A0A383C848</accession>
<dbReference type="SUPFAM" id="SSF103473">
    <property type="entry name" value="MFS general substrate transporter"/>
    <property type="match status" value="1"/>
</dbReference>
<dbReference type="EMBL" id="UINC01206557">
    <property type="protein sequence ID" value="SVE28233.1"/>
    <property type="molecule type" value="Genomic_DNA"/>
</dbReference>
<evidence type="ECO:0000313" key="2">
    <source>
        <dbReference type="EMBL" id="SVE28233.1"/>
    </source>
</evidence>
<feature type="non-terminal residue" evidence="2">
    <location>
        <position position="95"/>
    </location>
</feature>
<dbReference type="InterPro" id="IPR036259">
    <property type="entry name" value="MFS_trans_sf"/>
</dbReference>
<gene>
    <name evidence="2" type="ORF">METZ01_LOCUS481087</name>
</gene>
<organism evidence="2">
    <name type="scientific">marine metagenome</name>
    <dbReference type="NCBI Taxonomy" id="408172"/>
    <lineage>
        <taxon>unclassified sequences</taxon>
        <taxon>metagenomes</taxon>
        <taxon>ecological metagenomes</taxon>
    </lineage>
</organism>
<name>A0A383C848_9ZZZZ</name>
<protein>
    <recommendedName>
        <fullName evidence="3">Major facilitator superfamily (MFS) profile domain-containing protein</fullName>
    </recommendedName>
</protein>
<keyword evidence="1" id="KW-0472">Membrane</keyword>
<feature type="transmembrane region" description="Helical" evidence="1">
    <location>
        <begin position="20"/>
        <end position="41"/>
    </location>
</feature>